<reference evidence="1 2" key="1">
    <citation type="submission" date="2024-06" db="EMBL/GenBank/DDBJ databases">
        <authorList>
            <person name="Pan Q."/>
            <person name="Wen M."/>
            <person name="Jouanno E."/>
            <person name="Zahm M."/>
            <person name="Klopp C."/>
            <person name="Cabau C."/>
            <person name="Louis A."/>
            <person name="Berthelot C."/>
            <person name="Parey E."/>
            <person name="Roest Crollius H."/>
            <person name="Montfort J."/>
            <person name="Robinson-Rechavi M."/>
            <person name="Bouchez O."/>
            <person name="Lampietro C."/>
            <person name="Lopez Roques C."/>
            <person name="Donnadieu C."/>
            <person name="Postlethwait J."/>
            <person name="Bobe J."/>
            <person name="Verreycken H."/>
            <person name="Guiguen Y."/>
        </authorList>
    </citation>
    <scope>NUCLEOTIDE SEQUENCE [LARGE SCALE GENOMIC DNA]</scope>
    <source>
        <strain evidence="1">Up_M1</strain>
        <tissue evidence="1">Testis</tissue>
    </source>
</reference>
<keyword evidence="2" id="KW-1185">Reference proteome</keyword>
<protein>
    <submittedName>
        <fullName evidence="1">Uncharacterized protein</fullName>
    </submittedName>
</protein>
<proteinExistence type="predicted"/>
<dbReference type="AlphaFoldDB" id="A0ABD0WDG6"/>
<name>A0ABD0WDG6_UMBPY</name>
<evidence type="ECO:0000313" key="1">
    <source>
        <dbReference type="EMBL" id="KAL0967775.1"/>
    </source>
</evidence>
<dbReference type="EMBL" id="JAGEUA010000008">
    <property type="protein sequence ID" value="KAL0967775.1"/>
    <property type="molecule type" value="Genomic_DNA"/>
</dbReference>
<comment type="caution">
    <text evidence="1">The sequence shown here is derived from an EMBL/GenBank/DDBJ whole genome shotgun (WGS) entry which is preliminary data.</text>
</comment>
<sequence>MTGVVQWELSSHLSLDHLSGSRQQPQKTTLELEQSSQRCYLWTFMLHLTAINRTTLCKSLKNGTATYSLRHMPESEMHDQA</sequence>
<evidence type="ECO:0000313" key="2">
    <source>
        <dbReference type="Proteomes" id="UP001557470"/>
    </source>
</evidence>
<organism evidence="1 2">
    <name type="scientific">Umbra pygmaea</name>
    <name type="common">Eastern mudminnow</name>
    <dbReference type="NCBI Taxonomy" id="75934"/>
    <lineage>
        <taxon>Eukaryota</taxon>
        <taxon>Metazoa</taxon>
        <taxon>Chordata</taxon>
        <taxon>Craniata</taxon>
        <taxon>Vertebrata</taxon>
        <taxon>Euteleostomi</taxon>
        <taxon>Actinopterygii</taxon>
        <taxon>Neopterygii</taxon>
        <taxon>Teleostei</taxon>
        <taxon>Protacanthopterygii</taxon>
        <taxon>Esociformes</taxon>
        <taxon>Umbridae</taxon>
        <taxon>Umbra</taxon>
    </lineage>
</organism>
<accession>A0ABD0WDG6</accession>
<dbReference type="Proteomes" id="UP001557470">
    <property type="component" value="Unassembled WGS sequence"/>
</dbReference>
<gene>
    <name evidence="1" type="ORF">UPYG_G00256740</name>
</gene>